<dbReference type="Gene3D" id="3.90.120.10">
    <property type="entry name" value="DNA Methylase, subunit A, domain 2"/>
    <property type="match status" value="1"/>
</dbReference>
<dbReference type="GO" id="GO:0009307">
    <property type="term" value="P:DNA restriction-modification system"/>
    <property type="evidence" value="ECO:0007669"/>
    <property type="project" value="UniProtKB-KW"/>
</dbReference>
<evidence type="ECO:0000256" key="4">
    <source>
        <dbReference type="ARBA" id="ARBA00022691"/>
    </source>
</evidence>
<keyword evidence="4" id="KW-0949">S-adenosyl-L-methionine</keyword>
<keyword evidence="8" id="KW-1185">Reference proteome</keyword>
<accession>A0A9X8CZW0</accession>
<evidence type="ECO:0000256" key="1">
    <source>
        <dbReference type="ARBA" id="ARBA00011975"/>
    </source>
</evidence>
<organism evidence="7 8">
    <name type="scientific">Acidovorax cavernicola</name>
    <dbReference type="NCBI Taxonomy" id="1675792"/>
    <lineage>
        <taxon>Bacteria</taxon>
        <taxon>Pseudomonadati</taxon>
        <taxon>Pseudomonadota</taxon>
        <taxon>Betaproteobacteria</taxon>
        <taxon>Burkholderiales</taxon>
        <taxon>Comamonadaceae</taxon>
        <taxon>Acidovorax</taxon>
    </lineage>
</organism>
<evidence type="ECO:0000256" key="3">
    <source>
        <dbReference type="ARBA" id="ARBA00022679"/>
    </source>
</evidence>
<dbReference type="GO" id="GO:0032259">
    <property type="term" value="P:methylation"/>
    <property type="evidence" value="ECO:0007669"/>
    <property type="project" value="UniProtKB-KW"/>
</dbReference>
<dbReference type="RefSeq" id="WP_119557630.1">
    <property type="nucleotide sequence ID" value="NZ_QXMN01000051.1"/>
</dbReference>
<protein>
    <recommendedName>
        <fullName evidence="1">DNA (cytosine-5-)-methyltransferase</fullName>
        <ecNumber evidence="1">2.1.1.37</ecNumber>
    </recommendedName>
</protein>
<evidence type="ECO:0000256" key="2">
    <source>
        <dbReference type="ARBA" id="ARBA00022603"/>
    </source>
</evidence>
<sequence>MLTPQFVLALSAKLVIDLFAGGGGASTGIEAAIGRHVDIAVNHDADAIGMHEINHPQTRHFQADVWEVDPLQVTEGRAVGLLHASPDCTDHSQAKGGQPRSKAIRSLAWVVHRWGGKVRPDVITLENVEQMLQWSPLIAKRDPATGRVVTLDELIDPVTKRKTFRVADPGEYIPRHRQFLVPDKKHLGRNWKHFVEGLRAMGYVVQWKVIVNADLGAHSTRQRLYMIARCDGLPIVWPEYTNAKKPHGKRKAWRPAADCIDWSIEGRSIFGRKKPLAEATERRIAHGMRKFVLESPDPFIVPATHTDSSNRTRPLSSPLPTVTAANRGELMLLAPSLVPVTHTRDTSYDVQQPMRTITTAKGGETALAAAVLVQMGYGERDGQAPRVLDLAKPLGTVTAGGKKHGLATACLVQAGHGEGKEGGKRWSHGANDIRGPLGTVTASGGGQSLSTAFMVQANGGFNTTPARDVRQPMSAITTSGSQQQLITAHLTTLRRNSEGRDAREPLTTVSAGGEHHGLVQYRLSQEHEEGALRCAAFLMRYHGSGGQWSDLRDPMTTVTTHDRLALVTVWLKGEPWVIVDICLRMLTPRELYNAQDFPSTYVIDRTAAGKVLTKTAQVRMCGNSVSPLPMERIVAANYNDFQTQQLRRAA</sequence>
<keyword evidence="2 7" id="KW-0489">Methyltransferase</keyword>
<dbReference type="PRINTS" id="PR00105">
    <property type="entry name" value="C5METTRFRASE"/>
</dbReference>
<dbReference type="GO" id="GO:0044027">
    <property type="term" value="P:negative regulation of gene expression via chromosomal CpG island methylation"/>
    <property type="evidence" value="ECO:0007669"/>
    <property type="project" value="TreeGrafter"/>
</dbReference>
<dbReference type="EC" id="2.1.1.37" evidence="1"/>
<evidence type="ECO:0000313" key="8">
    <source>
        <dbReference type="Proteomes" id="UP000265619"/>
    </source>
</evidence>
<reference evidence="7 8" key="1">
    <citation type="submission" date="2018-09" db="EMBL/GenBank/DDBJ databases">
        <title>Acidovorax cavernicola nov. sp. isolated from Gruta de las Maravillas (Aracena, Spain).</title>
        <authorList>
            <person name="Jurado V."/>
            <person name="Gutierrez-Patricio S."/>
            <person name="Gonzalez-Pimentel J.L."/>
            <person name="Miller A.Z."/>
            <person name="Laiz L."/>
            <person name="Saiz-Jimenez C."/>
        </authorList>
    </citation>
    <scope>NUCLEOTIDE SEQUENCE [LARGE SCALE GENOMIC DNA]</scope>
    <source>
        <strain evidence="7 8">1011MAR4D40.2</strain>
    </source>
</reference>
<dbReference type="OrthoDB" id="9813719at2"/>
<dbReference type="PANTHER" id="PTHR10629">
    <property type="entry name" value="CYTOSINE-SPECIFIC METHYLTRANSFERASE"/>
    <property type="match status" value="1"/>
</dbReference>
<name>A0A9X8CZW0_9BURK</name>
<dbReference type="Proteomes" id="UP000265619">
    <property type="component" value="Unassembled WGS sequence"/>
</dbReference>
<gene>
    <name evidence="7" type="ORF">D3H34_27315</name>
</gene>
<comment type="catalytic activity">
    <reaction evidence="6">
        <text>a 2'-deoxycytidine in DNA + S-adenosyl-L-methionine = a 5-methyl-2'-deoxycytidine in DNA + S-adenosyl-L-homocysteine + H(+)</text>
        <dbReference type="Rhea" id="RHEA:13681"/>
        <dbReference type="Rhea" id="RHEA-COMP:11369"/>
        <dbReference type="Rhea" id="RHEA-COMP:11370"/>
        <dbReference type="ChEBI" id="CHEBI:15378"/>
        <dbReference type="ChEBI" id="CHEBI:57856"/>
        <dbReference type="ChEBI" id="CHEBI:59789"/>
        <dbReference type="ChEBI" id="CHEBI:85452"/>
        <dbReference type="ChEBI" id="CHEBI:85454"/>
        <dbReference type="EC" id="2.1.1.37"/>
    </reaction>
</comment>
<dbReference type="InterPro" id="IPR029063">
    <property type="entry name" value="SAM-dependent_MTases_sf"/>
</dbReference>
<proteinExistence type="predicted"/>
<keyword evidence="5" id="KW-0680">Restriction system</keyword>
<evidence type="ECO:0000313" key="7">
    <source>
        <dbReference type="EMBL" id="RIX74444.1"/>
    </source>
</evidence>
<dbReference type="InterPro" id="IPR050390">
    <property type="entry name" value="C5-Methyltransferase"/>
</dbReference>
<evidence type="ECO:0000256" key="5">
    <source>
        <dbReference type="ARBA" id="ARBA00022747"/>
    </source>
</evidence>
<dbReference type="SUPFAM" id="SSF53335">
    <property type="entry name" value="S-adenosyl-L-methionine-dependent methyltransferases"/>
    <property type="match status" value="1"/>
</dbReference>
<dbReference type="Pfam" id="PF00145">
    <property type="entry name" value="DNA_methylase"/>
    <property type="match status" value="2"/>
</dbReference>
<evidence type="ECO:0000256" key="6">
    <source>
        <dbReference type="ARBA" id="ARBA00047422"/>
    </source>
</evidence>
<dbReference type="GO" id="GO:0003677">
    <property type="term" value="F:DNA binding"/>
    <property type="evidence" value="ECO:0007669"/>
    <property type="project" value="TreeGrafter"/>
</dbReference>
<comment type="caution">
    <text evidence="7">The sequence shown here is derived from an EMBL/GenBank/DDBJ whole genome shotgun (WGS) entry which is preliminary data.</text>
</comment>
<dbReference type="InterPro" id="IPR001525">
    <property type="entry name" value="C5_MeTfrase"/>
</dbReference>
<keyword evidence="3" id="KW-0808">Transferase</keyword>
<dbReference type="PANTHER" id="PTHR10629:SF52">
    <property type="entry name" value="DNA (CYTOSINE-5)-METHYLTRANSFERASE 1"/>
    <property type="match status" value="1"/>
</dbReference>
<dbReference type="GO" id="GO:0003886">
    <property type="term" value="F:DNA (cytosine-5-)-methyltransferase activity"/>
    <property type="evidence" value="ECO:0007669"/>
    <property type="project" value="UniProtKB-EC"/>
</dbReference>
<dbReference type="AlphaFoldDB" id="A0A9X8CZW0"/>
<dbReference type="Gene3D" id="3.40.50.150">
    <property type="entry name" value="Vaccinia Virus protein VP39"/>
    <property type="match status" value="1"/>
</dbReference>
<dbReference type="EMBL" id="QXMN01000051">
    <property type="protein sequence ID" value="RIX74444.1"/>
    <property type="molecule type" value="Genomic_DNA"/>
</dbReference>